<gene>
    <name evidence="1" type="ORF">BCR38DRAFT_196193</name>
</gene>
<comment type="caution">
    <text evidence="1">The sequence shown here is derived from an EMBL/GenBank/DDBJ whole genome shotgun (WGS) entry which is preliminary data.</text>
</comment>
<name>A0A1Y2E1D6_9PEZI</name>
<dbReference type="EMBL" id="MCFJ01000006">
    <property type="protein sequence ID" value="ORY65371.1"/>
    <property type="molecule type" value="Genomic_DNA"/>
</dbReference>
<proteinExistence type="predicted"/>
<dbReference type="GeneID" id="63770266"/>
<dbReference type="InParanoid" id="A0A1Y2E1D6"/>
<dbReference type="Proteomes" id="UP000193689">
    <property type="component" value="Unassembled WGS sequence"/>
</dbReference>
<dbReference type="RefSeq" id="XP_040716523.1">
    <property type="nucleotide sequence ID" value="XM_040854054.1"/>
</dbReference>
<reference evidence="1 2" key="1">
    <citation type="submission" date="2016-07" db="EMBL/GenBank/DDBJ databases">
        <title>Pervasive Adenine N6-methylation of Active Genes in Fungi.</title>
        <authorList>
            <consortium name="DOE Joint Genome Institute"/>
            <person name="Mondo S.J."/>
            <person name="Dannebaum R.O."/>
            <person name="Kuo R.C."/>
            <person name="Labutti K."/>
            <person name="Haridas S."/>
            <person name="Kuo A."/>
            <person name="Salamov A."/>
            <person name="Ahrendt S.R."/>
            <person name="Lipzen A."/>
            <person name="Sullivan W."/>
            <person name="Andreopoulos W.B."/>
            <person name="Clum A."/>
            <person name="Lindquist E."/>
            <person name="Daum C."/>
            <person name="Ramamoorthy G.K."/>
            <person name="Gryganskyi A."/>
            <person name="Culley D."/>
            <person name="Magnuson J.K."/>
            <person name="James T.Y."/>
            <person name="O'Malley M.A."/>
            <person name="Stajich J.E."/>
            <person name="Spatafora J.W."/>
            <person name="Visel A."/>
            <person name="Grigoriev I.V."/>
        </authorList>
    </citation>
    <scope>NUCLEOTIDE SEQUENCE [LARGE SCALE GENOMIC DNA]</scope>
    <source>
        <strain evidence="1 2">CBS 129021</strain>
    </source>
</reference>
<evidence type="ECO:0000313" key="2">
    <source>
        <dbReference type="Proteomes" id="UP000193689"/>
    </source>
</evidence>
<evidence type="ECO:0000313" key="1">
    <source>
        <dbReference type="EMBL" id="ORY65371.1"/>
    </source>
</evidence>
<keyword evidence="2" id="KW-1185">Reference proteome</keyword>
<dbReference type="AlphaFoldDB" id="A0A1Y2E1D6"/>
<organism evidence="1 2">
    <name type="scientific">Pseudomassariella vexata</name>
    <dbReference type="NCBI Taxonomy" id="1141098"/>
    <lineage>
        <taxon>Eukaryota</taxon>
        <taxon>Fungi</taxon>
        <taxon>Dikarya</taxon>
        <taxon>Ascomycota</taxon>
        <taxon>Pezizomycotina</taxon>
        <taxon>Sordariomycetes</taxon>
        <taxon>Xylariomycetidae</taxon>
        <taxon>Amphisphaeriales</taxon>
        <taxon>Pseudomassariaceae</taxon>
        <taxon>Pseudomassariella</taxon>
    </lineage>
</organism>
<protein>
    <submittedName>
        <fullName evidence="1">Uncharacterized protein</fullName>
    </submittedName>
</protein>
<sequence>MHSLTSCTSIFRNGILIINLGYLVGDLPHPGCQWLDIEGRCYPIYSREQYLIYNSDLGQHHRQEHWVMHLTICTCSRRHLLQPKLFAVWKVPFTFLFFVCFASAEPHGRRHI</sequence>
<accession>A0A1Y2E1D6</accession>